<feature type="transmembrane region" description="Helical" evidence="2">
    <location>
        <begin position="700"/>
        <end position="721"/>
    </location>
</feature>
<dbReference type="Pfam" id="PF09995">
    <property type="entry name" value="MPAB_Lcp_cat"/>
    <property type="match status" value="1"/>
</dbReference>
<dbReference type="GO" id="GO:0016491">
    <property type="term" value="F:oxidoreductase activity"/>
    <property type="evidence" value="ECO:0007669"/>
    <property type="project" value="InterPro"/>
</dbReference>
<dbReference type="PANTHER" id="PTHR37539:SF1">
    <property type="entry name" value="ER-BOUND OXYGENASE MPAB_MPAB'_RUBBER OXYGENASE CATALYTIC DOMAIN-CONTAINING PROTEIN"/>
    <property type="match status" value="1"/>
</dbReference>
<protein>
    <recommendedName>
        <fullName evidence="3">ER-bound oxygenase mpaB/mpaB'/Rubber oxygenase catalytic domain-containing protein</fullName>
    </recommendedName>
</protein>
<organism evidence="4">
    <name type="scientific">Melanopsichium pennsylvanicum 4</name>
    <dbReference type="NCBI Taxonomy" id="1398559"/>
    <lineage>
        <taxon>Eukaryota</taxon>
        <taxon>Fungi</taxon>
        <taxon>Dikarya</taxon>
        <taxon>Basidiomycota</taxon>
        <taxon>Ustilaginomycotina</taxon>
        <taxon>Ustilaginomycetes</taxon>
        <taxon>Ustilaginales</taxon>
        <taxon>Ustilaginaceae</taxon>
        <taxon>Melanopsichium</taxon>
    </lineage>
</organism>
<feature type="domain" description="ER-bound oxygenase mpaB/mpaB'/Rubber oxygenase catalytic" evidence="3">
    <location>
        <begin position="349"/>
        <end position="596"/>
    </location>
</feature>
<reference evidence="4" key="1">
    <citation type="journal article" date="2014" name="Genome Biol. Evol.">
        <title>Gene Loss Rather Than Gene Gain Is Associated with a Host Jump from Monocots to Dicots in the Smut Fungus Melanopsichium pennsylvanicum.</title>
        <authorList>
            <person name="Sharma R."/>
            <person name="Mishra B."/>
            <person name="Runge F."/>
            <person name="Thines M."/>
        </authorList>
    </citation>
    <scope>NUCLEOTIDE SEQUENCE</scope>
    <source>
        <strain evidence="4">4</strain>
    </source>
</reference>
<evidence type="ECO:0000256" key="1">
    <source>
        <dbReference type="SAM" id="MobiDB-lite"/>
    </source>
</evidence>
<dbReference type="InterPro" id="IPR018713">
    <property type="entry name" value="MPAB/Lcp_cat_dom"/>
</dbReference>
<feature type="transmembrane region" description="Helical" evidence="2">
    <location>
        <begin position="281"/>
        <end position="299"/>
    </location>
</feature>
<keyword evidence="2" id="KW-0472">Membrane</keyword>
<sequence length="726" mass="80283">MPSLSFSQLGQDVLVHVSTPAFIWTALIALLLFSVPAARNVAIETTCQIYVALVHRPFQFSPTDYLFSGQETPLPPTNSLLSRFQASTTLKWHAHRNGLRHEKDINWDVSDAVKDGDMIESWGRIAEWDQQCIHPHKLEQLRQIGDPIADSALDELLSVPNAAGQATTDTLRRIYDQVTGQREAKDESIACEEFWSAVDRRPPPGAGALGVDWYRSRYGSQQISRLEKWPRYSSTLQEEPASSLPIWSALDAAPFDAQDERDELEAEAEVLRRGQDVFYRYAGPILTVLLHFSLAGGFASPRITEVLKQTAYLVPTASANGKVARATGTASLPTIDDLKRVFNLDKPRADRTWNRLLETTQFVLDVVECAGSLCPPSSTTTPLTGSPSAANAGLPPPEKGGEGWQSAVRVRLLHTNVRSRVLKLAEKQRNGTTSGTAYNLEKNGVPINQEDMLGTLCAFSSAPLAMLHRIGISPTAQERNDYIALWRHVGFYMGIEPALLRRAFGDAQAADRTLWCTILHLFNKVEILDSQQGDRKGATAGPRMQGPTIPVLIACADRPPFHTPLSAHVAISRRLLGKSLADSLALPASSARREVLTDIAFLGMQVPILFGTFYPRTSWEKRKLELARPLLRRLIVFSFGNKRTKFEMPSPSSATSNTEAINGGKVNVETQSNAHVDVPEDKESNIKLVRQWQRLMREMMVVLFLTATLGAGAVAATYLYLLRVFV</sequence>
<feature type="transmembrane region" description="Helical" evidence="2">
    <location>
        <begin position="13"/>
        <end position="33"/>
    </location>
</feature>
<dbReference type="EMBL" id="HG529605">
    <property type="protein sequence ID" value="CDI54187.1"/>
    <property type="molecule type" value="Genomic_DNA"/>
</dbReference>
<dbReference type="AlphaFoldDB" id="A0A077R5L5"/>
<keyword evidence="2" id="KW-1133">Transmembrane helix</keyword>
<evidence type="ECO:0000313" key="4">
    <source>
        <dbReference type="EMBL" id="CDI54187.1"/>
    </source>
</evidence>
<proteinExistence type="predicted"/>
<dbReference type="PANTHER" id="PTHR37539">
    <property type="entry name" value="SECRETED PROTEIN-RELATED"/>
    <property type="match status" value="1"/>
</dbReference>
<evidence type="ECO:0000256" key="2">
    <source>
        <dbReference type="SAM" id="Phobius"/>
    </source>
</evidence>
<accession>A0A077R5L5</accession>
<feature type="compositionally biased region" description="Low complexity" evidence="1">
    <location>
        <begin position="377"/>
        <end position="388"/>
    </location>
</feature>
<name>A0A077R5L5_9BASI</name>
<dbReference type="InterPro" id="IPR037473">
    <property type="entry name" value="Lcp-like"/>
</dbReference>
<evidence type="ECO:0000259" key="3">
    <source>
        <dbReference type="Pfam" id="PF09995"/>
    </source>
</evidence>
<feature type="region of interest" description="Disordered" evidence="1">
    <location>
        <begin position="377"/>
        <end position="402"/>
    </location>
</feature>
<keyword evidence="2" id="KW-0812">Transmembrane</keyword>